<feature type="compositionally biased region" description="Acidic residues" evidence="6">
    <location>
        <begin position="378"/>
        <end position="388"/>
    </location>
</feature>
<feature type="compositionally biased region" description="Low complexity" evidence="6">
    <location>
        <begin position="390"/>
        <end position="413"/>
    </location>
</feature>
<dbReference type="SMART" id="SM00413">
    <property type="entry name" value="ETS"/>
    <property type="match status" value="1"/>
</dbReference>
<organism evidence="9 10">
    <name type="scientific">Drosophila willistoni</name>
    <name type="common">Fruit fly</name>
    <dbReference type="NCBI Taxonomy" id="7260"/>
    <lineage>
        <taxon>Eukaryota</taxon>
        <taxon>Metazoa</taxon>
        <taxon>Ecdysozoa</taxon>
        <taxon>Arthropoda</taxon>
        <taxon>Hexapoda</taxon>
        <taxon>Insecta</taxon>
        <taxon>Pterygota</taxon>
        <taxon>Neoptera</taxon>
        <taxon>Endopterygota</taxon>
        <taxon>Diptera</taxon>
        <taxon>Brachycera</taxon>
        <taxon>Muscomorpha</taxon>
        <taxon>Ephydroidea</taxon>
        <taxon>Drosophilidae</taxon>
        <taxon>Drosophila</taxon>
        <taxon>Sophophora</taxon>
    </lineage>
</organism>
<dbReference type="InterPro" id="IPR036390">
    <property type="entry name" value="WH_DNA-bd_sf"/>
</dbReference>
<dbReference type="EMBL" id="CH964232">
    <property type="protein sequence ID" value="EDW80889.1"/>
    <property type="molecule type" value="Genomic_DNA"/>
</dbReference>
<dbReference type="HOGENOM" id="CLU_032942_0_0_1"/>
<evidence type="ECO:0000256" key="3">
    <source>
        <dbReference type="ARBA" id="ARBA00023125"/>
    </source>
</evidence>
<reference evidence="9" key="4">
    <citation type="submission" date="2015-11" db="EMBL/GenBank/DDBJ databases">
        <authorList>
            <consortium name="FlyBase"/>
        </authorList>
    </citation>
    <scope>NUCLEOTIDE SEQUENCE</scope>
    <source>
        <strain evidence="9">TSC#14030-0811.24</strain>
    </source>
</reference>
<dbReference type="PROSITE" id="PS00346">
    <property type="entry name" value="ETS_DOMAIN_2"/>
    <property type="match status" value="1"/>
</dbReference>
<dbReference type="InterPro" id="IPR000418">
    <property type="entry name" value="Ets_dom"/>
</dbReference>
<dbReference type="PANTHER" id="PTHR11849:SF182">
    <property type="entry name" value="SAM POINTED DOMAIN-CONTAINING ETS TRANSCRIPTION FACTOR"/>
    <property type="match status" value="1"/>
</dbReference>
<feature type="domain" description="PNT" evidence="8">
    <location>
        <begin position="260"/>
        <end position="346"/>
    </location>
</feature>
<evidence type="ECO:0000256" key="4">
    <source>
        <dbReference type="ARBA" id="ARBA00023242"/>
    </source>
</evidence>
<dbReference type="Pfam" id="PF02198">
    <property type="entry name" value="SAM_PNT"/>
    <property type="match status" value="1"/>
</dbReference>
<keyword evidence="4 5" id="KW-0539">Nucleus</keyword>
<dbReference type="eggNOG" id="KOG3805">
    <property type="taxonomic scope" value="Eukaryota"/>
</dbReference>
<comment type="subcellular location">
    <subcellularLocation>
        <location evidence="1 5">Nucleus</location>
    </subcellularLocation>
</comment>
<dbReference type="FunCoup" id="B4NAS5">
    <property type="interactions" value="66"/>
</dbReference>
<dbReference type="GO" id="GO:0043565">
    <property type="term" value="F:sequence-specific DNA binding"/>
    <property type="evidence" value="ECO:0007669"/>
    <property type="project" value="InterPro"/>
</dbReference>
<dbReference type="InterPro" id="IPR046328">
    <property type="entry name" value="ETS_fam"/>
</dbReference>
<feature type="region of interest" description="Disordered" evidence="6">
    <location>
        <begin position="15"/>
        <end position="35"/>
    </location>
</feature>
<dbReference type="PROSITE" id="PS00345">
    <property type="entry name" value="ETS_DOMAIN_1"/>
    <property type="match status" value="1"/>
</dbReference>
<keyword evidence="10" id="KW-1185">Reference proteome</keyword>
<dbReference type="GO" id="GO:0030154">
    <property type="term" value="P:cell differentiation"/>
    <property type="evidence" value="ECO:0007669"/>
    <property type="project" value="TreeGrafter"/>
</dbReference>
<dbReference type="SMR" id="B4NAS5"/>
<dbReference type="InParanoid" id="B4NAS5"/>
<dbReference type="Pfam" id="PF00178">
    <property type="entry name" value="Ets"/>
    <property type="match status" value="1"/>
</dbReference>
<evidence type="ECO:0000259" key="7">
    <source>
        <dbReference type="PROSITE" id="PS50061"/>
    </source>
</evidence>
<dbReference type="PANTHER" id="PTHR11849">
    <property type="entry name" value="ETS"/>
    <property type="match status" value="1"/>
</dbReference>
<dbReference type="Gene3D" id="1.10.150.50">
    <property type="entry name" value="Transcription Factor, Ets-1"/>
    <property type="match status" value="1"/>
</dbReference>
<feature type="region of interest" description="Disordered" evidence="6">
    <location>
        <begin position="378"/>
        <end position="424"/>
    </location>
</feature>
<dbReference type="FunFam" id="1.10.150.50:FF:000104">
    <property type="entry name" value="Uncharacterized protein, isoform B"/>
    <property type="match status" value="1"/>
</dbReference>
<dbReference type="PRINTS" id="PR00454">
    <property type="entry name" value="ETSDOMAIN"/>
</dbReference>
<dbReference type="PhylomeDB" id="B4NAS5"/>
<dbReference type="Gene3D" id="1.10.10.10">
    <property type="entry name" value="Winged helix-like DNA-binding domain superfamily/Winged helix DNA-binding domain"/>
    <property type="match status" value="1"/>
</dbReference>
<dbReference type="PROSITE" id="PS51433">
    <property type="entry name" value="PNT"/>
    <property type="match status" value="1"/>
</dbReference>
<evidence type="ECO:0000259" key="8">
    <source>
        <dbReference type="PROSITE" id="PS51433"/>
    </source>
</evidence>
<evidence type="ECO:0008006" key="11">
    <source>
        <dbReference type="Google" id="ProtNLM"/>
    </source>
</evidence>
<evidence type="ECO:0000256" key="1">
    <source>
        <dbReference type="ARBA" id="ARBA00004123"/>
    </source>
</evidence>
<reference evidence="9" key="3">
    <citation type="journal article" date="2008" name="Bioinformatics">
        <title>Assembly reconciliation.</title>
        <authorList>
            <person name="Zimin A.V."/>
            <person name="Smith D.R."/>
            <person name="Sutton G."/>
            <person name="Yorke J.A."/>
        </authorList>
    </citation>
    <scope>NUCLEOTIDE SEQUENCE</scope>
    <source>
        <strain evidence="9">TSC#14030-0811.24</strain>
    </source>
</reference>
<feature type="compositionally biased region" description="Polar residues" evidence="6">
    <location>
        <begin position="90"/>
        <end position="101"/>
    </location>
</feature>
<evidence type="ECO:0000256" key="2">
    <source>
        <dbReference type="ARBA" id="ARBA00005562"/>
    </source>
</evidence>
<dbReference type="STRING" id="7260.B4NAS5"/>
<dbReference type="Proteomes" id="UP000007798">
    <property type="component" value="Unassembled WGS sequence"/>
</dbReference>
<dbReference type="InterPro" id="IPR003118">
    <property type="entry name" value="Pointed_dom"/>
</dbReference>
<sequence length="519" mass="58976">MEYEKMLYMANSEMPHSPHLKHTGPEQQFVSQSQPDPYSAYADNFDLSLLPQDSGIPTTVYQYNAPQIKIECVWDQEQQQQQQSQGQQQLTTRYSTSSSHQLIPPPPAYPHSVYPSPQSSPLQSEFLKFNTSYDCTSLSSPCPSLDAASIKQELHILPPSPPESNCETPSPRSVKAEPLDAEIEGFVDLNSLLQQQQQQQHQLPDTTDIKPDHQLLRECLEDTTFQKKHNLKPLALESFIGGLAEVRGDFEPVISLALEHAKREADAICAELQISPDPNAWTSAQVHAWLRSTLAQFKLPPVNNLELQFSEDGTALALLSEEEFMRRMPESGSTLHAQLEIWKMAYADQPTQQQQPQLEPIQQQWPTDYQLQNLDEYNEDSEDDEEMEVTTTPDVSTNTTTTTSTTTTSNNTTASGVKRTTGGRTGGGSHIHLWQFLKELLSTPQVNGTAIRWIDRNKGIFKIEDSVRVAKLWGRRKNRPAMNYDKLSRSIRQYYKKGIMKKTERSQRLVYQFCHPYHQ</sequence>
<dbReference type="SUPFAM" id="SSF46785">
    <property type="entry name" value="Winged helix' DNA-binding domain"/>
    <property type="match status" value="1"/>
</dbReference>
<proteinExistence type="inferred from homology"/>
<dbReference type="SUPFAM" id="SSF47769">
    <property type="entry name" value="SAM/Pointed domain"/>
    <property type="match status" value="1"/>
</dbReference>
<dbReference type="AlphaFoldDB" id="B4NAS5"/>
<feature type="region of interest" description="Disordered" evidence="6">
    <location>
        <begin position="83"/>
        <end position="121"/>
    </location>
</feature>
<dbReference type="SMART" id="SM00251">
    <property type="entry name" value="SAM_PNT"/>
    <property type="match status" value="1"/>
</dbReference>
<dbReference type="KEGG" id="dwi:6647025"/>
<protein>
    <recommendedName>
        <fullName evidence="11">ETS domain-containing protein</fullName>
    </recommendedName>
</protein>
<gene>
    <name evidence="9" type="primary">Dwil\GK11770</name>
    <name evidence="9" type="ORF">Dwil_GK11770</name>
</gene>
<evidence type="ECO:0000313" key="9">
    <source>
        <dbReference type="EMBL" id="EDW80889.1"/>
    </source>
</evidence>
<dbReference type="OrthoDB" id="5961210at2759"/>
<evidence type="ECO:0000313" key="10">
    <source>
        <dbReference type="Proteomes" id="UP000007798"/>
    </source>
</evidence>
<reference evidence="9" key="2">
    <citation type="journal article" date="2007" name="Nature">
        <title>Evolution of genes and genomes on the Drosophila phylogeny.</title>
        <authorList>
            <consortium name="Drosophila 12 Genomes Consortium"/>
            <person name="Clark A.G."/>
            <person name="Eisen M.B."/>
            <person name="Smith D.R."/>
            <person name="Bergman C.M."/>
            <person name="Oliver B."/>
            <person name="Markow T.A."/>
            <person name="Kaufman T.C."/>
            <person name="Kellis M."/>
            <person name="Gelbart W."/>
            <person name="Iyer V.N."/>
            <person name="Pollard D.A."/>
            <person name="Sackton T.B."/>
            <person name="Larracuente A.M."/>
            <person name="Singh N.D."/>
            <person name="Abad J.P."/>
            <person name="Abt D.N."/>
            <person name="Adryan B."/>
            <person name="Aguade M."/>
            <person name="Akashi H."/>
            <person name="Anderson W.W."/>
            <person name="Aquadro C.F."/>
            <person name="Ardell D.H."/>
            <person name="Arguello R."/>
            <person name="Artieri C.G."/>
            <person name="Barbash D.A."/>
            <person name="Barker D."/>
            <person name="Barsanti P."/>
            <person name="Batterham P."/>
            <person name="Batzoglou S."/>
            <person name="Begun D."/>
            <person name="Bhutkar A."/>
            <person name="Blanco E."/>
            <person name="Bosak S.A."/>
            <person name="Bradley R.K."/>
            <person name="Brand A.D."/>
            <person name="Brent M.R."/>
            <person name="Brooks A.N."/>
            <person name="Brown R.H."/>
            <person name="Butlin R.K."/>
            <person name="Caggese C."/>
            <person name="Calvi B.R."/>
            <person name="Bernardo de Carvalho A."/>
            <person name="Caspi A."/>
            <person name="Castrezana S."/>
            <person name="Celniker S.E."/>
            <person name="Chang J.L."/>
            <person name="Chapple C."/>
            <person name="Chatterji S."/>
            <person name="Chinwalla A."/>
            <person name="Civetta A."/>
            <person name="Clifton S.W."/>
            <person name="Comeron J.M."/>
            <person name="Costello J.C."/>
            <person name="Coyne J.A."/>
            <person name="Daub J."/>
            <person name="David R.G."/>
            <person name="Delcher A.L."/>
            <person name="Delehaunty K."/>
            <person name="Do C.B."/>
            <person name="Ebling H."/>
            <person name="Edwards K."/>
            <person name="Eickbush T."/>
            <person name="Evans J.D."/>
            <person name="Filipski A."/>
            <person name="Findeiss S."/>
            <person name="Freyhult E."/>
            <person name="Fulton L."/>
            <person name="Fulton R."/>
            <person name="Garcia A.C."/>
            <person name="Gardiner A."/>
            <person name="Garfield D.A."/>
            <person name="Garvin B.E."/>
            <person name="Gibson G."/>
            <person name="Gilbert D."/>
            <person name="Gnerre S."/>
            <person name="Godfrey J."/>
            <person name="Good R."/>
            <person name="Gotea V."/>
            <person name="Gravely B."/>
            <person name="Greenberg A.J."/>
            <person name="Griffiths-Jones S."/>
            <person name="Gross S."/>
            <person name="Guigo R."/>
            <person name="Gustafson E.A."/>
            <person name="Haerty W."/>
            <person name="Hahn M.W."/>
            <person name="Halligan D.L."/>
            <person name="Halpern A.L."/>
            <person name="Halter G.M."/>
            <person name="Han M.V."/>
            <person name="Heger A."/>
            <person name="Hillier L."/>
            <person name="Hinrichs A.S."/>
            <person name="Holmes I."/>
            <person name="Hoskins R.A."/>
            <person name="Hubisz M.J."/>
            <person name="Hultmark D."/>
            <person name="Huntley M.A."/>
            <person name="Jaffe D.B."/>
            <person name="Jagadeeshan S."/>
            <person name="Jeck W.R."/>
            <person name="Johnson J."/>
            <person name="Jones C.D."/>
            <person name="Jordan W.C."/>
            <person name="Karpen G.H."/>
            <person name="Kataoka E."/>
            <person name="Keightley P.D."/>
            <person name="Kheradpour P."/>
            <person name="Kirkness E.F."/>
            <person name="Koerich L.B."/>
            <person name="Kristiansen K."/>
            <person name="Kudrna D."/>
            <person name="Kulathinal R.J."/>
            <person name="Kumar S."/>
            <person name="Kwok R."/>
            <person name="Lander E."/>
            <person name="Langley C.H."/>
            <person name="Lapoint R."/>
            <person name="Lazzaro B.P."/>
            <person name="Lee S.J."/>
            <person name="Levesque L."/>
            <person name="Li R."/>
            <person name="Lin C.F."/>
            <person name="Lin M.F."/>
            <person name="Lindblad-Toh K."/>
            <person name="Llopart A."/>
            <person name="Long M."/>
            <person name="Low L."/>
            <person name="Lozovsky E."/>
            <person name="Lu J."/>
            <person name="Luo M."/>
            <person name="Machado C.A."/>
            <person name="Makalowski W."/>
            <person name="Marzo M."/>
            <person name="Matsuda M."/>
            <person name="Matzkin L."/>
            <person name="McAllister B."/>
            <person name="McBride C.S."/>
            <person name="McKernan B."/>
            <person name="McKernan K."/>
            <person name="Mendez-Lago M."/>
            <person name="Minx P."/>
            <person name="Mollenhauer M.U."/>
            <person name="Montooth K."/>
            <person name="Mount S.M."/>
            <person name="Mu X."/>
            <person name="Myers E."/>
            <person name="Negre B."/>
            <person name="Newfeld S."/>
            <person name="Nielsen R."/>
            <person name="Noor M.A."/>
            <person name="O'Grady P."/>
            <person name="Pachter L."/>
            <person name="Papaceit M."/>
            <person name="Parisi M.J."/>
            <person name="Parisi M."/>
            <person name="Parts L."/>
            <person name="Pedersen J.S."/>
            <person name="Pesole G."/>
            <person name="Phillippy A.M."/>
            <person name="Ponting C.P."/>
            <person name="Pop M."/>
            <person name="Porcelli D."/>
            <person name="Powell J.R."/>
            <person name="Prohaska S."/>
            <person name="Pruitt K."/>
            <person name="Puig M."/>
            <person name="Quesneville H."/>
            <person name="Ram K.R."/>
            <person name="Rand D."/>
            <person name="Rasmussen M.D."/>
            <person name="Reed L.K."/>
            <person name="Reenan R."/>
            <person name="Reily A."/>
            <person name="Remington K.A."/>
            <person name="Rieger T.T."/>
            <person name="Ritchie M.G."/>
            <person name="Robin C."/>
            <person name="Rogers Y.H."/>
            <person name="Rohde C."/>
            <person name="Rozas J."/>
            <person name="Rubenfield M.J."/>
            <person name="Ruiz A."/>
            <person name="Russo S."/>
            <person name="Salzberg S.L."/>
            <person name="Sanchez-Gracia A."/>
            <person name="Saranga D.J."/>
            <person name="Sato H."/>
            <person name="Schaeffer S.W."/>
            <person name="Schatz M.C."/>
            <person name="Schlenke T."/>
            <person name="Schwartz R."/>
            <person name="Segarra C."/>
            <person name="Singh R.S."/>
            <person name="Sirot L."/>
            <person name="Sirota M."/>
            <person name="Sisneros N.B."/>
            <person name="Smith C.D."/>
            <person name="Smith T.F."/>
            <person name="Spieth J."/>
            <person name="Stage D.E."/>
            <person name="Stark A."/>
            <person name="Stephan W."/>
            <person name="Strausberg R.L."/>
            <person name="Strempel S."/>
            <person name="Sturgill D."/>
            <person name="Sutton G."/>
            <person name="Sutton G.G."/>
            <person name="Tao W."/>
            <person name="Teichmann S."/>
            <person name="Tobari Y.N."/>
            <person name="Tomimura Y."/>
            <person name="Tsolas J.M."/>
            <person name="Valente V.L."/>
            <person name="Venter E."/>
            <person name="Venter J.C."/>
            <person name="Vicario S."/>
            <person name="Vieira F.G."/>
            <person name="Vilella A.J."/>
            <person name="Villasante A."/>
            <person name="Walenz B."/>
            <person name="Wang J."/>
            <person name="Wasserman M."/>
            <person name="Watts T."/>
            <person name="Wilson D."/>
            <person name="Wilson R.K."/>
            <person name="Wing R.A."/>
            <person name="Wolfner M.F."/>
            <person name="Wong A."/>
            <person name="Wong G.K."/>
            <person name="Wu C.I."/>
            <person name="Wu G."/>
            <person name="Yamamoto D."/>
            <person name="Yang H.P."/>
            <person name="Yang S.P."/>
            <person name="Yorke J.A."/>
            <person name="Yoshida K."/>
            <person name="Zdobnov E."/>
            <person name="Zhang P."/>
            <person name="Zhang Y."/>
            <person name="Zimin A.V."/>
            <person name="Baldwin J."/>
            <person name="Abdouelleil A."/>
            <person name="Abdulkadir J."/>
            <person name="Abebe A."/>
            <person name="Abera B."/>
            <person name="Abreu J."/>
            <person name="Acer S.C."/>
            <person name="Aftuck L."/>
            <person name="Alexander A."/>
            <person name="An P."/>
            <person name="Anderson E."/>
            <person name="Anderson S."/>
            <person name="Arachi H."/>
            <person name="Azer M."/>
            <person name="Bachantsang P."/>
            <person name="Barry A."/>
            <person name="Bayul T."/>
            <person name="Berlin A."/>
            <person name="Bessette D."/>
            <person name="Bloom T."/>
            <person name="Blye J."/>
            <person name="Boguslavskiy L."/>
            <person name="Bonnet C."/>
            <person name="Boukhgalter B."/>
            <person name="Bourzgui I."/>
            <person name="Brown A."/>
            <person name="Cahill P."/>
            <person name="Channer S."/>
            <person name="Cheshatsang Y."/>
            <person name="Chuda L."/>
            <person name="Citroen M."/>
            <person name="Collymore A."/>
            <person name="Cooke P."/>
            <person name="Costello M."/>
            <person name="D'Aco K."/>
            <person name="Daza R."/>
            <person name="De Haan G."/>
            <person name="DeGray S."/>
            <person name="DeMaso C."/>
            <person name="Dhargay N."/>
            <person name="Dooley K."/>
            <person name="Dooley E."/>
            <person name="Doricent M."/>
            <person name="Dorje P."/>
            <person name="Dorjee K."/>
            <person name="Dupes A."/>
            <person name="Elong R."/>
            <person name="Falk J."/>
            <person name="Farina A."/>
            <person name="Faro S."/>
            <person name="Ferguson D."/>
            <person name="Fisher S."/>
            <person name="Foley C.D."/>
            <person name="Franke A."/>
            <person name="Friedrich D."/>
            <person name="Gadbois L."/>
            <person name="Gearin G."/>
            <person name="Gearin C.R."/>
            <person name="Giannoukos G."/>
            <person name="Goode T."/>
            <person name="Graham J."/>
            <person name="Grandbois E."/>
            <person name="Grewal S."/>
            <person name="Gyaltsen K."/>
            <person name="Hafez N."/>
            <person name="Hagos B."/>
            <person name="Hall J."/>
            <person name="Henson C."/>
            <person name="Hollinger A."/>
            <person name="Honan T."/>
            <person name="Huard M.D."/>
            <person name="Hughes L."/>
            <person name="Hurhula B."/>
            <person name="Husby M.E."/>
            <person name="Kamat A."/>
            <person name="Kanga B."/>
            <person name="Kashin S."/>
            <person name="Khazanovich D."/>
            <person name="Kisner P."/>
            <person name="Lance K."/>
            <person name="Lara M."/>
            <person name="Lee W."/>
            <person name="Lennon N."/>
            <person name="Letendre F."/>
            <person name="LeVine R."/>
            <person name="Lipovsky A."/>
            <person name="Liu X."/>
            <person name="Liu J."/>
            <person name="Liu S."/>
            <person name="Lokyitsang T."/>
            <person name="Lokyitsang Y."/>
            <person name="Lubonja R."/>
            <person name="Lui A."/>
            <person name="MacDonald P."/>
            <person name="Magnisalis V."/>
            <person name="Maru K."/>
            <person name="Matthews C."/>
            <person name="McCusker W."/>
            <person name="McDonough S."/>
            <person name="Mehta T."/>
            <person name="Meldrim J."/>
            <person name="Meneus L."/>
            <person name="Mihai O."/>
            <person name="Mihalev A."/>
            <person name="Mihova T."/>
            <person name="Mittelman R."/>
            <person name="Mlenga V."/>
            <person name="Montmayeur A."/>
            <person name="Mulrain L."/>
            <person name="Navidi A."/>
            <person name="Naylor J."/>
            <person name="Negash T."/>
            <person name="Nguyen T."/>
            <person name="Nguyen N."/>
            <person name="Nicol R."/>
            <person name="Norbu C."/>
            <person name="Norbu N."/>
            <person name="Novod N."/>
            <person name="O'Neill B."/>
            <person name="Osman S."/>
            <person name="Markiewicz E."/>
            <person name="Oyono O.L."/>
            <person name="Patti C."/>
            <person name="Phunkhang P."/>
            <person name="Pierre F."/>
            <person name="Priest M."/>
            <person name="Raghuraman S."/>
            <person name="Rege F."/>
            <person name="Reyes R."/>
            <person name="Rise C."/>
            <person name="Rogov P."/>
            <person name="Ross K."/>
            <person name="Ryan E."/>
            <person name="Settipalli S."/>
            <person name="Shea T."/>
            <person name="Sherpa N."/>
            <person name="Shi L."/>
            <person name="Shih D."/>
            <person name="Sparrow T."/>
            <person name="Spaulding J."/>
            <person name="Stalker J."/>
            <person name="Stange-Thomann N."/>
            <person name="Stavropoulos S."/>
            <person name="Stone C."/>
            <person name="Strader C."/>
            <person name="Tesfaye S."/>
            <person name="Thomson T."/>
            <person name="Thoulutsang Y."/>
            <person name="Thoulutsang D."/>
            <person name="Topham K."/>
            <person name="Topping I."/>
            <person name="Tsamla T."/>
            <person name="Vassiliev H."/>
            <person name="Vo A."/>
            <person name="Wangchuk T."/>
            <person name="Wangdi T."/>
            <person name="Weiand M."/>
            <person name="Wilkinson J."/>
            <person name="Wilson A."/>
            <person name="Yadav S."/>
            <person name="Young G."/>
            <person name="Yu Q."/>
            <person name="Zembek L."/>
            <person name="Zhong D."/>
            <person name="Zimmer A."/>
            <person name="Zwirko Z."/>
            <person name="Jaffe D.B."/>
            <person name="Alvarez P."/>
            <person name="Brockman W."/>
            <person name="Butler J."/>
            <person name="Chin C."/>
            <person name="Gnerre S."/>
            <person name="Grabherr M."/>
            <person name="Kleber M."/>
            <person name="Mauceli E."/>
            <person name="MacCallum I."/>
        </authorList>
    </citation>
    <scope>NUCLEOTIDE SEQUENCE [LARGE SCALE GENOMIC DNA]</scope>
    <source>
        <strain evidence="9">TSC#14030-0811.24</strain>
    </source>
</reference>
<feature type="compositionally biased region" description="Polar residues" evidence="6">
    <location>
        <begin position="25"/>
        <end position="35"/>
    </location>
</feature>
<evidence type="ECO:0000256" key="5">
    <source>
        <dbReference type="RuleBase" id="RU004019"/>
    </source>
</evidence>
<dbReference type="PROSITE" id="PS50061">
    <property type="entry name" value="ETS_DOMAIN_3"/>
    <property type="match status" value="1"/>
</dbReference>
<reference evidence="9" key="1">
    <citation type="submission" date="2006-08" db="EMBL/GenBank/DDBJ databases">
        <authorList>
            <person name="Remington K."/>
            <person name="Strausberg R."/>
            <person name="Sutton G."/>
            <person name="Walenz B."/>
            <person name="Johnson J."/>
            <person name="Utterback T."/>
            <person name="Venter J.C."/>
        </authorList>
    </citation>
    <scope>NUCLEOTIDE SEQUENCE</scope>
    <source>
        <strain evidence="9">TSC#14030-0811.24</strain>
    </source>
</reference>
<keyword evidence="3 5" id="KW-0238">DNA-binding</keyword>
<dbReference type="OMA" id="PHQFQAQ"/>
<dbReference type="InterPro" id="IPR036388">
    <property type="entry name" value="WH-like_DNA-bd_sf"/>
</dbReference>
<accession>B4NAS5</accession>
<comment type="similarity">
    <text evidence="2 5">Belongs to the ETS family.</text>
</comment>
<dbReference type="GO" id="GO:0000981">
    <property type="term" value="F:DNA-binding transcription factor activity, RNA polymerase II-specific"/>
    <property type="evidence" value="ECO:0007669"/>
    <property type="project" value="TreeGrafter"/>
</dbReference>
<dbReference type="InterPro" id="IPR013761">
    <property type="entry name" value="SAM/pointed_sf"/>
</dbReference>
<dbReference type="GO" id="GO:0005634">
    <property type="term" value="C:nucleus"/>
    <property type="evidence" value="ECO:0007669"/>
    <property type="project" value="UniProtKB-SubCell"/>
</dbReference>
<feature type="domain" description="ETS" evidence="7">
    <location>
        <begin position="431"/>
        <end position="514"/>
    </location>
</feature>
<dbReference type="FunFam" id="1.10.10.10:FF:000220">
    <property type="entry name" value="SAM pointed domain-containing Ets transcription factor"/>
    <property type="match status" value="1"/>
</dbReference>
<name>B4NAS5_DROWI</name>
<evidence type="ECO:0000256" key="6">
    <source>
        <dbReference type="SAM" id="MobiDB-lite"/>
    </source>
</evidence>